<evidence type="ECO:0000313" key="2">
    <source>
        <dbReference type="Proteomes" id="UP000649799"/>
    </source>
</evidence>
<keyword evidence="2" id="KW-1185">Reference proteome</keyword>
<organism evidence="1 2">
    <name type="scientific">Cyclobacterium plantarum</name>
    <dbReference type="NCBI Taxonomy" id="2716263"/>
    <lineage>
        <taxon>Bacteria</taxon>
        <taxon>Pseudomonadati</taxon>
        <taxon>Bacteroidota</taxon>
        <taxon>Cytophagia</taxon>
        <taxon>Cytophagales</taxon>
        <taxon>Cyclobacteriaceae</taxon>
        <taxon>Cyclobacterium</taxon>
    </lineage>
</organism>
<dbReference type="EMBL" id="JAANYN010000015">
    <property type="protein sequence ID" value="NHE59653.1"/>
    <property type="molecule type" value="Genomic_DNA"/>
</dbReference>
<protein>
    <recommendedName>
        <fullName evidence="3">Cthe-2314-like HEPN domain-containing protein</fullName>
    </recommendedName>
</protein>
<gene>
    <name evidence="1" type="ORF">G9Q97_22825</name>
</gene>
<reference evidence="1 2" key="1">
    <citation type="submission" date="2020-03" db="EMBL/GenBank/DDBJ databases">
        <title>Cyclobacterium plantarum sp. nov., a marine bacterium isolated from a coastal-marine wetland.</title>
        <authorList>
            <person name="Sanchez-Porro C."/>
            <person name="Ventosa A."/>
            <person name="Amoozegar M."/>
        </authorList>
    </citation>
    <scope>NUCLEOTIDE SEQUENCE [LARGE SCALE GENOMIC DNA]</scope>
    <source>
        <strain evidence="1 2">GBPx2</strain>
    </source>
</reference>
<proteinExistence type="predicted"/>
<evidence type="ECO:0000313" key="1">
    <source>
        <dbReference type="EMBL" id="NHE59653.1"/>
    </source>
</evidence>
<sequence>MEAFYFEEKYDIFLSNYLVIEKEVLINTIDRYFLGSKPYKFFHESRLILNRLFINFLSGVRMYQDQVPSHVENCLDNDRHVIKNLKNLFSKEFDLSIEYQSMEFLRNHTQHGGQAVHSITFQNKNVGNGDSAKNQFSISIWALKSVLMENPKFPKNRLSSVDEKVD</sequence>
<dbReference type="Proteomes" id="UP000649799">
    <property type="component" value="Unassembled WGS sequence"/>
</dbReference>
<accession>A0ABX0HD00</accession>
<evidence type="ECO:0008006" key="3">
    <source>
        <dbReference type="Google" id="ProtNLM"/>
    </source>
</evidence>
<comment type="caution">
    <text evidence="1">The sequence shown here is derived from an EMBL/GenBank/DDBJ whole genome shotgun (WGS) entry which is preliminary data.</text>
</comment>
<name>A0ABX0HD00_9BACT</name>